<name>A0A6G7VPU3_9RHOB</name>
<organism evidence="2 3">
    <name type="scientific">Pontivivens nitratireducens</name>
    <dbReference type="NCBI Taxonomy" id="2758038"/>
    <lineage>
        <taxon>Bacteria</taxon>
        <taxon>Pseudomonadati</taxon>
        <taxon>Pseudomonadota</taxon>
        <taxon>Alphaproteobacteria</taxon>
        <taxon>Rhodobacterales</taxon>
        <taxon>Paracoccaceae</taxon>
        <taxon>Pontivivens</taxon>
    </lineage>
</organism>
<dbReference type="PANTHER" id="PTHR41795:SF1">
    <property type="entry name" value="EXOPOLYSACCHARIDE SYNTHESIS PROTEIN"/>
    <property type="match status" value="1"/>
</dbReference>
<keyword evidence="1" id="KW-0472">Membrane</keyword>
<reference evidence="2 3" key="1">
    <citation type="submission" date="2020-03" db="EMBL/GenBank/DDBJ databases">
        <title>Complete genome sequence of Monaibacterium sp. ALG8 with diverse plasmids.</title>
        <authorList>
            <person name="Sun C."/>
        </authorList>
    </citation>
    <scope>NUCLEOTIDE SEQUENCE [LARGE SCALE GENOMIC DNA]</scope>
    <source>
        <strain evidence="2 3">ALG8</strain>
    </source>
</reference>
<keyword evidence="1" id="KW-1133">Transmembrane helix</keyword>
<sequence length="198" mass="21060">MSHGTRPLEDVLDDFAESVNQEGTSVGALVHSFEDRSLGAVLVILSALLLIPVIGGVPGAADVIAGLILIFIAQSWFGKKGVWVPKFIAKREIGEDKLNAAIEKARPWAQRVDKLLKPRLSGLVRNWPARLLISVICAVLAASVFILGFVPFAMTPAAAAILAFGLALLGRDGLLALIGYLFVGGTAVAIWHVWGIVF</sequence>
<keyword evidence="3" id="KW-1185">Reference proteome</keyword>
<accession>A0A6G7VPU3</accession>
<feature type="transmembrane region" description="Helical" evidence="1">
    <location>
        <begin position="40"/>
        <end position="73"/>
    </location>
</feature>
<evidence type="ECO:0000313" key="2">
    <source>
        <dbReference type="EMBL" id="QIK41896.1"/>
    </source>
</evidence>
<dbReference type="PANTHER" id="PTHR41795">
    <property type="entry name" value="EXOPOLYSACCHARIDE SYNTHESIS PROTEIN"/>
    <property type="match status" value="1"/>
</dbReference>
<gene>
    <name evidence="2" type="ORF">G8E03_14695</name>
</gene>
<dbReference type="Pfam" id="PF06055">
    <property type="entry name" value="ExoD"/>
    <property type="match status" value="1"/>
</dbReference>
<dbReference type="EMBL" id="CP049811">
    <property type="protein sequence ID" value="QIK41896.1"/>
    <property type="molecule type" value="Genomic_DNA"/>
</dbReference>
<proteinExistence type="predicted"/>
<evidence type="ECO:0000256" key="1">
    <source>
        <dbReference type="SAM" id="Phobius"/>
    </source>
</evidence>
<feature type="transmembrane region" description="Helical" evidence="1">
    <location>
        <begin position="177"/>
        <end position="197"/>
    </location>
</feature>
<dbReference type="RefSeq" id="WP_166193564.1">
    <property type="nucleotide sequence ID" value="NZ_CP049811.1"/>
</dbReference>
<dbReference type="Proteomes" id="UP000500791">
    <property type="component" value="Chromosome"/>
</dbReference>
<dbReference type="PIRSF" id="PIRSF033239">
    <property type="entry name" value="ExoD"/>
    <property type="match status" value="1"/>
</dbReference>
<evidence type="ECO:0000313" key="3">
    <source>
        <dbReference type="Proteomes" id="UP000500791"/>
    </source>
</evidence>
<keyword evidence="1" id="KW-0812">Transmembrane</keyword>
<dbReference type="AlphaFoldDB" id="A0A6G7VPU3"/>
<dbReference type="KEGG" id="mon:G8E03_14695"/>
<dbReference type="InterPro" id="IPR010331">
    <property type="entry name" value="ExoD"/>
</dbReference>
<protein>
    <submittedName>
        <fullName evidence="2">Exopolysaccharide biosynthesis protein</fullName>
    </submittedName>
</protein>
<feature type="transmembrane region" description="Helical" evidence="1">
    <location>
        <begin position="127"/>
        <end position="146"/>
    </location>
</feature>